<organism evidence="3 4">
    <name type="scientific">Rhodococcus gordoniae</name>
    <dbReference type="NCBI Taxonomy" id="223392"/>
    <lineage>
        <taxon>Bacteria</taxon>
        <taxon>Bacillati</taxon>
        <taxon>Actinomycetota</taxon>
        <taxon>Actinomycetes</taxon>
        <taxon>Mycobacteriales</taxon>
        <taxon>Nocardiaceae</taxon>
        <taxon>Rhodococcus</taxon>
    </lineage>
</organism>
<protein>
    <submittedName>
        <fullName evidence="3">Short chain dehydrogenase</fullName>
        <ecNumber evidence="3">1.1.1.100</ecNumber>
    </submittedName>
</protein>
<dbReference type="AlphaFoldDB" id="A0A379LX86"/>
<feature type="compositionally biased region" description="Basic and acidic residues" evidence="2">
    <location>
        <begin position="1"/>
        <end position="22"/>
    </location>
</feature>
<dbReference type="Proteomes" id="UP000254569">
    <property type="component" value="Unassembled WGS sequence"/>
</dbReference>
<comment type="similarity">
    <text evidence="1">Belongs to the short-chain dehydrogenases/reductases (SDR) family.</text>
</comment>
<accession>A0A379LX86</accession>
<dbReference type="PANTHER" id="PTHR43943">
    <property type="entry name" value="DEHYDROGENASE/REDUCTASE (SDR FAMILY) MEMBER 4"/>
    <property type="match status" value="1"/>
</dbReference>
<dbReference type="RefSeq" id="WP_245207908.1">
    <property type="nucleotide sequence ID" value="NZ_LPZN01000050.1"/>
</dbReference>
<gene>
    <name evidence="3" type="primary">fabG_6</name>
    <name evidence="3" type="ORF">NCTC13296_00781</name>
</gene>
<dbReference type="GO" id="GO:0004316">
    <property type="term" value="F:3-oxoacyl-[acyl-carrier-protein] reductase (NADPH) activity"/>
    <property type="evidence" value="ECO:0007669"/>
    <property type="project" value="UniProtKB-EC"/>
</dbReference>
<proteinExistence type="inferred from homology"/>
<dbReference type="SUPFAM" id="SSF51735">
    <property type="entry name" value="NAD(P)-binding Rossmann-fold domains"/>
    <property type="match status" value="1"/>
</dbReference>
<reference evidence="3 4" key="1">
    <citation type="submission" date="2018-06" db="EMBL/GenBank/DDBJ databases">
        <authorList>
            <consortium name="Pathogen Informatics"/>
            <person name="Doyle S."/>
        </authorList>
    </citation>
    <scope>NUCLEOTIDE SEQUENCE [LARGE SCALE GENOMIC DNA]</scope>
    <source>
        <strain evidence="3 4">NCTC13296</strain>
    </source>
</reference>
<sequence length="324" mass="35299">MQAKDESHRGFPDRDRESDRTGAPRGQLAIVTGASRGIGRAIARRIASEGIAVAAVSRTMRAGDGEFTGSLEETVACIRHDGGRAEPFVADLGRPDLDRAELVARIEDVMGCRADILVNNVAAERRYDIPFTEMRREWFLDSVETNVWNTWDLVKAVVPGMRERGAGWIVNISSRQAGPRVGPPFQFHPLAGSVLYGGTKAMLDRLTTGAAMELYPDNIAVNSLAPNRGVATEHAASAVPGWPSEPEETMAEAALLLCMSDPSLLTGKVTYSLPLLHEHDRAVRTLDGRGLVEGWQPHELDESGFLPDYLHFAPAPSVPESLRR</sequence>
<dbReference type="InterPro" id="IPR036291">
    <property type="entry name" value="NAD(P)-bd_dom_sf"/>
</dbReference>
<dbReference type="Pfam" id="PF00106">
    <property type="entry name" value="adh_short"/>
    <property type="match status" value="1"/>
</dbReference>
<feature type="region of interest" description="Disordered" evidence="2">
    <location>
        <begin position="1"/>
        <end position="26"/>
    </location>
</feature>
<dbReference type="Gene3D" id="3.40.50.720">
    <property type="entry name" value="NAD(P)-binding Rossmann-like Domain"/>
    <property type="match status" value="1"/>
</dbReference>
<evidence type="ECO:0000256" key="1">
    <source>
        <dbReference type="ARBA" id="ARBA00006484"/>
    </source>
</evidence>
<name>A0A379LX86_9NOCA</name>
<evidence type="ECO:0000256" key="2">
    <source>
        <dbReference type="SAM" id="MobiDB-lite"/>
    </source>
</evidence>
<keyword evidence="3" id="KW-0560">Oxidoreductase</keyword>
<dbReference type="PANTHER" id="PTHR43943:SF2">
    <property type="entry name" value="DEHYDROGENASE_REDUCTASE 4"/>
    <property type="match status" value="1"/>
</dbReference>
<evidence type="ECO:0000313" key="3">
    <source>
        <dbReference type="EMBL" id="SUE13948.1"/>
    </source>
</evidence>
<dbReference type="EMBL" id="UGVI01000001">
    <property type="protein sequence ID" value="SUE13948.1"/>
    <property type="molecule type" value="Genomic_DNA"/>
</dbReference>
<dbReference type="InterPro" id="IPR002347">
    <property type="entry name" value="SDR_fam"/>
</dbReference>
<keyword evidence="4" id="KW-1185">Reference proteome</keyword>
<dbReference type="EC" id="1.1.1.100" evidence="3"/>
<dbReference type="PRINTS" id="PR00081">
    <property type="entry name" value="GDHRDH"/>
</dbReference>
<evidence type="ECO:0000313" key="4">
    <source>
        <dbReference type="Proteomes" id="UP000254569"/>
    </source>
</evidence>